<name>A0A8U0A5Z5_9EURY</name>
<sequence>MVLKRWTSVLLHNLIFWVALALFGGGLLVPESVVIRTGGLSVGIVPEAVSVAMIGVRFGGLLIVGRIVVSILLLMYREGRYGYAKGRH</sequence>
<keyword evidence="2" id="KW-0614">Plasmid</keyword>
<dbReference type="Proteomes" id="UP000831768">
    <property type="component" value="Plasmid unnamed1"/>
</dbReference>
<dbReference type="EMBL" id="CP096020">
    <property type="protein sequence ID" value="UPM44492.1"/>
    <property type="molecule type" value="Genomic_DNA"/>
</dbReference>
<evidence type="ECO:0000313" key="2">
    <source>
        <dbReference type="EMBL" id="UPM44492.1"/>
    </source>
</evidence>
<keyword evidence="3" id="KW-1185">Reference proteome</keyword>
<keyword evidence="1" id="KW-1133">Transmembrane helix</keyword>
<keyword evidence="1" id="KW-0472">Membrane</keyword>
<protein>
    <submittedName>
        <fullName evidence="2">Uncharacterized protein</fullName>
    </submittedName>
</protein>
<reference evidence="2" key="1">
    <citation type="submission" date="2022-04" db="EMBL/GenBank/DDBJ databases">
        <title>Halocatena sp. nov., isolated from a salt lake.</title>
        <authorList>
            <person name="Cui H.-L."/>
        </authorList>
    </citation>
    <scope>NUCLEOTIDE SEQUENCE</scope>
    <source>
        <strain evidence="2">AD-1</strain>
        <plasmid evidence="2">unnamed1</plasmid>
    </source>
</reference>
<geneLocation type="plasmid" evidence="2 3">
    <name>unnamed1</name>
</geneLocation>
<evidence type="ECO:0000256" key="1">
    <source>
        <dbReference type="SAM" id="Phobius"/>
    </source>
</evidence>
<dbReference type="AlphaFoldDB" id="A0A8U0A5Z5"/>
<dbReference type="GeneID" id="71929122"/>
<keyword evidence="1" id="KW-0812">Transmembrane</keyword>
<accession>A0A8U0A5Z5</accession>
<proteinExistence type="predicted"/>
<dbReference type="KEGG" id="haad:MW046_13705"/>
<evidence type="ECO:0000313" key="3">
    <source>
        <dbReference type="Proteomes" id="UP000831768"/>
    </source>
</evidence>
<dbReference type="RefSeq" id="WP_247995146.1">
    <property type="nucleotide sequence ID" value="NZ_CP096020.1"/>
</dbReference>
<organism evidence="2 3">
    <name type="scientific">Halocatena salina</name>
    <dbReference type="NCBI Taxonomy" id="2934340"/>
    <lineage>
        <taxon>Archaea</taxon>
        <taxon>Methanobacteriati</taxon>
        <taxon>Methanobacteriota</taxon>
        <taxon>Stenosarchaea group</taxon>
        <taxon>Halobacteria</taxon>
        <taxon>Halobacteriales</taxon>
        <taxon>Natronomonadaceae</taxon>
        <taxon>Halocatena</taxon>
    </lineage>
</organism>
<feature type="transmembrane region" description="Helical" evidence="1">
    <location>
        <begin position="49"/>
        <end position="76"/>
    </location>
</feature>
<feature type="transmembrane region" description="Helical" evidence="1">
    <location>
        <begin position="9"/>
        <end position="29"/>
    </location>
</feature>
<gene>
    <name evidence="2" type="ORF">MW046_13705</name>
</gene>